<dbReference type="SMART" id="SM00630">
    <property type="entry name" value="Sema"/>
    <property type="match status" value="1"/>
</dbReference>
<dbReference type="InterPro" id="IPR027231">
    <property type="entry name" value="Semaphorin"/>
</dbReference>
<dbReference type="PANTHER" id="PTHR11036">
    <property type="entry name" value="SEMAPHORIN"/>
    <property type="match status" value="1"/>
</dbReference>
<evidence type="ECO:0000313" key="4">
    <source>
        <dbReference type="Proteomes" id="UP001217089"/>
    </source>
</evidence>
<dbReference type="Proteomes" id="UP001217089">
    <property type="component" value="Unassembled WGS sequence"/>
</dbReference>
<reference evidence="3 4" key="1">
    <citation type="submission" date="2022-12" db="EMBL/GenBank/DDBJ databases">
        <title>Chromosome-level genome of Tegillarca granosa.</title>
        <authorList>
            <person name="Kim J."/>
        </authorList>
    </citation>
    <scope>NUCLEOTIDE SEQUENCE [LARGE SCALE GENOMIC DNA]</scope>
    <source>
        <strain evidence="3">Teg-2019</strain>
        <tissue evidence="3">Adductor muscle</tissue>
    </source>
</reference>
<dbReference type="InterPro" id="IPR001627">
    <property type="entry name" value="Semap_dom"/>
</dbReference>
<accession>A0ABQ9EM73</accession>
<proteinExistence type="predicted"/>
<dbReference type="SUPFAM" id="SSF101912">
    <property type="entry name" value="Sema domain"/>
    <property type="match status" value="1"/>
</dbReference>
<evidence type="ECO:0000259" key="2">
    <source>
        <dbReference type="PROSITE" id="PS51004"/>
    </source>
</evidence>
<name>A0ABQ9EM73_TEGGR</name>
<dbReference type="InterPro" id="IPR036352">
    <property type="entry name" value="Semap_dom_sf"/>
</dbReference>
<dbReference type="Gene3D" id="2.130.10.10">
    <property type="entry name" value="YVTN repeat-like/Quinoprotein amine dehydrogenase"/>
    <property type="match status" value="1"/>
</dbReference>
<keyword evidence="4" id="KW-1185">Reference proteome</keyword>
<sequence length="669" mass="75302">MDVTNVIYVPNKEFTVKMNVGEVIQFHVGAEDTTDFKLLHTDGDWMSVSARNKLYNISMITLEEDMLKRIEWGPKQIDQHFCRSKGKTVEECQNYIRVFGKKANDEVYVCGTNAFNPMCRTYKLNEHEQYKQNGREEKGVAKSPFDPKDNSTAVYTDGSLFSATVAKIQGNDPVILHTMKENLIIRSVQHDSKWLNEPNFVGSFDIEDKVYFFFRETAVENINCGKTIFSRVARVCKNDKGGEYLLKHQWTSFFKARLNCSIPGNFPFYFDEIQSISLFSQGNFMSTTDAANRTNMFYAVFSTPENSIRGSAVCAFKYSDVLKTFHGKFKAQAATDMNWLPVTYADTPIPHPAEKCANNSKNIENGDLNFIKSHPLMDMAVPAAGGAPLLINLMKYQFTMLAIDFQVHAADNRYYDIMFVGTDDGKVVKAINKGRGHEIETVIIEEIQVFDNKAVNGLRIYRDKESTPTPKTTTTTTEKPAVTITTTASPPKCNCTCNSLGAKATAAPTKEFDGNVENVKPVTMRPSVTGSNDNMKNEELRRGQSYTQQDESSLTVAETAIAIVASIVLSSVLSFVAGYKVRSCRANDDDHNNRHYQQEYYGSLQKNHNHNKNIDKEPRYVNHTQLEHNNSQKQLNLLVNLSPKGSNLPNGNAQTKPIKNITIPDKTYV</sequence>
<comment type="caution">
    <text evidence="3">The sequence shown here is derived from an EMBL/GenBank/DDBJ whole genome shotgun (WGS) entry which is preliminary data.</text>
</comment>
<protein>
    <recommendedName>
        <fullName evidence="2">Sema domain-containing protein</fullName>
    </recommendedName>
</protein>
<dbReference type="PROSITE" id="PS51004">
    <property type="entry name" value="SEMA"/>
    <property type="match status" value="1"/>
</dbReference>
<evidence type="ECO:0000256" key="1">
    <source>
        <dbReference type="PROSITE-ProRule" id="PRU00352"/>
    </source>
</evidence>
<dbReference type="EMBL" id="JARBDR010000903">
    <property type="protein sequence ID" value="KAJ8304515.1"/>
    <property type="molecule type" value="Genomic_DNA"/>
</dbReference>
<evidence type="ECO:0000313" key="3">
    <source>
        <dbReference type="EMBL" id="KAJ8304515.1"/>
    </source>
</evidence>
<dbReference type="PANTHER" id="PTHR11036:SF127">
    <property type="entry name" value="SEMAPHORIN-1A"/>
    <property type="match status" value="1"/>
</dbReference>
<comment type="caution">
    <text evidence="1">Lacks conserved residue(s) required for the propagation of feature annotation.</text>
</comment>
<feature type="domain" description="Sema" evidence="2">
    <location>
        <begin position="6"/>
        <end position="486"/>
    </location>
</feature>
<dbReference type="InterPro" id="IPR015943">
    <property type="entry name" value="WD40/YVTN_repeat-like_dom_sf"/>
</dbReference>
<organism evidence="3 4">
    <name type="scientific">Tegillarca granosa</name>
    <name type="common">Malaysian cockle</name>
    <name type="synonym">Anadara granosa</name>
    <dbReference type="NCBI Taxonomy" id="220873"/>
    <lineage>
        <taxon>Eukaryota</taxon>
        <taxon>Metazoa</taxon>
        <taxon>Spiralia</taxon>
        <taxon>Lophotrochozoa</taxon>
        <taxon>Mollusca</taxon>
        <taxon>Bivalvia</taxon>
        <taxon>Autobranchia</taxon>
        <taxon>Pteriomorphia</taxon>
        <taxon>Arcoida</taxon>
        <taxon>Arcoidea</taxon>
        <taxon>Arcidae</taxon>
        <taxon>Tegillarca</taxon>
    </lineage>
</organism>
<dbReference type="Pfam" id="PF01403">
    <property type="entry name" value="Sema"/>
    <property type="match status" value="1"/>
</dbReference>
<gene>
    <name evidence="3" type="ORF">KUTeg_018098</name>
</gene>